<evidence type="ECO:0000313" key="3">
    <source>
        <dbReference type="Proteomes" id="UP000799324"/>
    </source>
</evidence>
<dbReference type="PANTHER" id="PTHR39596:SF4">
    <property type="entry name" value="HET DOMAIN PROTEIN (AFU_ORTHOLOGUE AFUA_3G03140)-RELATED"/>
    <property type="match status" value="1"/>
</dbReference>
<dbReference type="EMBL" id="MU004333">
    <property type="protein sequence ID" value="KAF2656680.1"/>
    <property type="molecule type" value="Genomic_DNA"/>
</dbReference>
<dbReference type="InterPro" id="IPR010730">
    <property type="entry name" value="HET"/>
</dbReference>
<dbReference type="PANTHER" id="PTHR39596">
    <property type="match status" value="1"/>
</dbReference>
<keyword evidence="3" id="KW-1185">Reference proteome</keyword>
<dbReference type="OrthoDB" id="2426273at2759"/>
<organism evidence="2 3">
    <name type="scientific">Lophiostoma macrostomum CBS 122681</name>
    <dbReference type="NCBI Taxonomy" id="1314788"/>
    <lineage>
        <taxon>Eukaryota</taxon>
        <taxon>Fungi</taxon>
        <taxon>Dikarya</taxon>
        <taxon>Ascomycota</taxon>
        <taxon>Pezizomycotina</taxon>
        <taxon>Dothideomycetes</taxon>
        <taxon>Pleosporomycetidae</taxon>
        <taxon>Pleosporales</taxon>
        <taxon>Lophiostomataceae</taxon>
        <taxon>Lophiostoma</taxon>
    </lineage>
</organism>
<evidence type="ECO:0000313" key="2">
    <source>
        <dbReference type="EMBL" id="KAF2656680.1"/>
    </source>
</evidence>
<sequence>MCIESFATIDTIFPAKAFVPGAPRNWENLKVAQFVDSNTIRLALSIVGTPGDVDWCPAYKSLADLWGALLEAALALPLPDKFEHHQQYLHIQTARVFLWSTWNRCIILALWSLLRGHLDIGYVYNRTQSFVFEHTSLLRGFARHSNGGNSASVPSSEYMCRWAFRLLQSDLGSANLDFRHFHKRYHEVFREHKGRCMLNSKHPRATKQCSGVSPFRCNRFQGMKIEDHSAHSSTCCGDCTKLVWSESSYRGVSGPRAVDISTTQDGIIRYCLATHKTLAISHVWSHGQGGRPESPEPAASITLFKPPKGTGFNECLHKRYSQIAVALGCTSYWMDTPCIPQDHNLRRESISFINRIFADSLATLVCDRDIMSIEISTDSKPGSDGCRSKFNAANVAISVLESIASVLLVCDWNLRAWTFLEAMRGRRNLHLLCNHDKVVNLRDVIYQVHTRGRVDISVLLVNAQHLLPALRTTPEDATEGLVDVREASFLLSHRHASRKGDEVVIWSLLCGNIAYYTAIDFWTAYREPDMRLIPTSYLMTNLPRIRKGRGLGWAPARPNFPADWNVEARKRYFIVPTSNLCYNGHLDKDGFHSIWRFSEIQRSWFGGSLWRDREDNILRRQISLVIQNYLRWYTRGALLQPCDFFGQPIPYRGPADGHLLAVVGHVRGNNWRWKGIIDWPSTVPLPVFTHEWLVIV</sequence>
<accession>A0A6A6TA77</accession>
<dbReference type="Proteomes" id="UP000799324">
    <property type="component" value="Unassembled WGS sequence"/>
</dbReference>
<proteinExistence type="predicted"/>
<dbReference type="AlphaFoldDB" id="A0A6A6TA77"/>
<dbReference type="Pfam" id="PF06985">
    <property type="entry name" value="HET"/>
    <property type="match status" value="1"/>
</dbReference>
<reference evidence="2" key="1">
    <citation type="journal article" date="2020" name="Stud. Mycol.">
        <title>101 Dothideomycetes genomes: a test case for predicting lifestyles and emergence of pathogens.</title>
        <authorList>
            <person name="Haridas S."/>
            <person name="Albert R."/>
            <person name="Binder M."/>
            <person name="Bloem J."/>
            <person name="Labutti K."/>
            <person name="Salamov A."/>
            <person name="Andreopoulos B."/>
            <person name="Baker S."/>
            <person name="Barry K."/>
            <person name="Bills G."/>
            <person name="Bluhm B."/>
            <person name="Cannon C."/>
            <person name="Castanera R."/>
            <person name="Culley D."/>
            <person name="Daum C."/>
            <person name="Ezra D."/>
            <person name="Gonzalez J."/>
            <person name="Henrissat B."/>
            <person name="Kuo A."/>
            <person name="Liang C."/>
            <person name="Lipzen A."/>
            <person name="Lutzoni F."/>
            <person name="Magnuson J."/>
            <person name="Mondo S."/>
            <person name="Nolan M."/>
            <person name="Ohm R."/>
            <person name="Pangilinan J."/>
            <person name="Park H.-J."/>
            <person name="Ramirez L."/>
            <person name="Alfaro M."/>
            <person name="Sun H."/>
            <person name="Tritt A."/>
            <person name="Yoshinaga Y."/>
            <person name="Zwiers L.-H."/>
            <person name="Turgeon B."/>
            <person name="Goodwin S."/>
            <person name="Spatafora J."/>
            <person name="Crous P."/>
            <person name="Grigoriev I."/>
        </authorList>
    </citation>
    <scope>NUCLEOTIDE SEQUENCE</scope>
    <source>
        <strain evidence="2">CBS 122681</strain>
    </source>
</reference>
<feature type="domain" description="Heterokaryon incompatibility" evidence="1">
    <location>
        <begin position="279"/>
        <end position="421"/>
    </location>
</feature>
<gene>
    <name evidence="2" type="ORF">K491DRAFT_656018</name>
</gene>
<evidence type="ECO:0000259" key="1">
    <source>
        <dbReference type="Pfam" id="PF06985"/>
    </source>
</evidence>
<name>A0A6A6TA77_9PLEO</name>
<protein>
    <recommendedName>
        <fullName evidence="1">Heterokaryon incompatibility domain-containing protein</fullName>
    </recommendedName>
</protein>